<reference evidence="1 2" key="1">
    <citation type="journal article" date="2020" name="G3 (Bethesda)">
        <title>CeMbio - The Caenorhabditis elegans Microbiome Resource.</title>
        <authorList>
            <person name="Dirksen P."/>
            <person name="Assie A."/>
            <person name="Zimmermann J."/>
            <person name="Zhang F."/>
            <person name="Tietje A.M."/>
            <person name="Marsh S.A."/>
            <person name="Felix M.A."/>
            <person name="Shapira M."/>
            <person name="Kaleta C."/>
            <person name="Schulenburg H."/>
            <person name="Samuel B."/>
        </authorList>
    </citation>
    <scope>NUCLEOTIDE SEQUENCE [LARGE SCALE GENOMIC DNA]</scope>
    <source>
        <strain evidence="1 2">MSPm1</strain>
    </source>
</reference>
<dbReference type="AlphaFoldDB" id="A0A7G5DKL0"/>
<organism evidence="1 2">
    <name type="scientific">Pseudomonas berkeleyensis</name>
    <dbReference type="NCBI Taxonomy" id="2726956"/>
    <lineage>
        <taxon>Bacteria</taxon>
        <taxon>Pseudomonadati</taxon>
        <taxon>Pseudomonadota</taxon>
        <taxon>Gammaproteobacteria</taxon>
        <taxon>Pseudomonadales</taxon>
        <taxon>Pseudomonadaceae</taxon>
        <taxon>Pseudomonas</taxon>
    </lineage>
</organism>
<gene>
    <name evidence="1" type="ORF">HS968_19940</name>
</gene>
<accession>A0A7G5DKL0</accession>
<evidence type="ECO:0000313" key="2">
    <source>
        <dbReference type="Proteomes" id="UP000515276"/>
    </source>
</evidence>
<dbReference type="RefSeq" id="WP_182368372.1">
    <property type="nucleotide sequence ID" value="NZ_CP059139.1"/>
</dbReference>
<keyword evidence="2" id="KW-1185">Reference proteome</keyword>
<proteinExistence type="predicted"/>
<dbReference type="Proteomes" id="UP000515276">
    <property type="component" value="Chromosome"/>
</dbReference>
<name>A0A7G5DKL0_9PSED</name>
<protein>
    <submittedName>
        <fullName evidence="1">Uncharacterized protein</fullName>
    </submittedName>
</protein>
<dbReference type="EMBL" id="CP059139">
    <property type="protein sequence ID" value="QMV62285.1"/>
    <property type="molecule type" value="Genomic_DNA"/>
</dbReference>
<sequence length="115" mass="13029">MSIALVILTSLLLLFWIVLMGGIANGYRADRHRQGGYYLFGRLILKGIRQAFLRPGAAQVAAYEILTPDPKEGDAEDARPMICLELYCERHGQHYREHTEKSRFSTESFSTPTIV</sequence>
<evidence type="ECO:0000313" key="1">
    <source>
        <dbReference type="EMBL" id="QMV62285.1"/>
    </source>
</evidence>